<dbReference type="SFLD" id="SFLDG01067">
    <property type="entry name" value="SPASM/twitch_domain_containing"/>
    <property type="match status" value="1"/>
</dbReference>
<sequence>MQIHGFNKTTLLDYPGHLASTIFLGGCNFRCPYCHNASLVLSPFNQPAISKDEIFKILNKRKRILEGVCITGGEPTLYPELIDFIREIKSMGFKVKLDTNGSNPKLLSTLVSNGDIDYVAMDIKHSREKYNLGTGISSLTVRSIAESIDYLLTAPITYEFRTTIVKELHSPEDLLAMGEWIKGAKAYYLQAYKDSGDVISPVYSSYSKQELMTFRDLLLPYAETVEIRGID</sequence>
<evidence type="ECO:0000313" key="1">
    <source>
        <dbReference type="EMBL" id="BCJ96865.1"/>
    </source>
</evidence>
<dbReference type="Pfam" id="PF04055">
    <property type="entry name" value="Radical_SAM"/>
    <property type="match status" value="1"/>
</dbReference>
<name>A0A6S6RD24_9FIRM</name>
<dbReference type="NCBIfam" id="TIGR02495">
    <property type="entry name" value="NrdG2"/>
    <property type="match status" value="1"/>
</dbReference>
<dbReference type="SFLD" id="SFLDG01094">
    <property type="entry name" value="Uncharacterised_Radical_SAM_Su"/>
    <property type="match status" value="1"/>
</dbReference>
<dbReference type="AlphaFoldDB" id="A0A6S6RD24"/>
<dbReference type="KEGG" id="acel:acsn021_44340"/>
<dbReference type="InterPro" id="IPR058240">
    <property type="entry name" value="rSAM_sf"/>
</dbReference>
<dbReference type="RefSeq" id="WP_184092764.1">
    <property type="nucleotide sequence ID" value="NZ_AP023367.1"/>
</dbReference>
<gene>
    <name evidence="1" type="ORF">acsn021_44340</name>
</gene>
<dbReference type="InterPro" id="IPR007197">
    <property type="entry name" value="rSAM"/>
</dbReference>
<dbReference type="Gene3D" id="3.20.20.70">
    <property type="entry name" value="Aldolase class I"/>
    <property type="match status" value="1"/>
</dbReference>
<dbReference type="InterPro" id="IPR012840">
    <property type="entry name" value="NrdG2"/>
</dbReference>
<dbReference type="PANTHER" id="PTHR11228">
    <property type="entry name" value="RADICAL SAM DOMAIN PROTEIN"/>
    <property type="match status" value="1"/>
</dbReference>
<reference evidence="1 2" key="1">
    <citation type="journal article" date="2016" name="Int. J. Syst. Evol. Microbiol.">
        <title>Descriptions of Anaerotaenia torta gen. nov., sp. nov. and Anaerocolumna cellulosilytica gen. nov., sp. nov. isolated from a methanogenic reactor of cattle waste.</title>
        <authorList>
            <person name="Uek A."/>
            <person name="Ohtaki Y."/>
            <person name="Kaku N."/>
            <person name="Ueki K."/>
        </authorList>
    </citation>
    <scope>NUCLEOTIDE SEQUENCE [LARGE SCALE GENOMIC DNA]</scope>
    <source>
        <strain evidence="1 2">SN021</strain>
    </source>
</reference>
<keyword evidence="2" id="KW-1185">Reference proteome</keyword>
<dbReference type="CDD" id="cd01335">
    <property type="entry name" value="Radical_SAM"/>
    <property type="match status" value="1"/>
</dbReference>
<dbReference type="InterPro" id="IPR050377">
    <property type="entry name" value="Radical_SAM_PqqE_MftC-like"/>
</dbReference>
<protein>
    <submittedName>
        <fullName evidence="1">Anaerobic ribonucleoside-triphosphate reductase activating protein</fullName>
    </submittedName>
</protein>
<dbReference type="GO" id="GO:0003824">
    <property type="term" value="F:catalytic activity"/>
    <property type="evidence" value="ECO:0007669"/>
    <property type="project" value="InterPro"/>
</dbReference>
<dbReference type="GO" id="GO:0051536">
    <property type="term" value="F:iron-sulfur cluster binding"/>
    <property type="evidence" value="ECO:0007669"/>
    <property type="project" value="InterPro"/>
</dbReference>
<dbReference type="SFLD" id="SFLDS00029">
    <property type="entry name" value="Radical_SAM"/>
    <property type="match status" value="1"/>
</dbReference>
<dbReference type="Proteomes" id="UP000515561">
    <property type="component" value="Chromosome"/>
</dbReference>
<evidence type="ECO:0000313" key="2">
    <source>
        <dbReference type="Proteomes" id="UP000515561"/>
    </source>
</evidence>
<dbReference type="SUPFAM" id="SSF102114">
    <property type="entry name" value="Radical SAM enzymes"/>
    <property type="match status" value="1"/>
</dbReference>
<dbReference type="PROSITE" id="PS51918">
    <property type="entry name" value="RADICAL_SAM"/>
    <property type="match status" value="1"/>
</dbReference>
<dbReference type="PANTHER" id="PTHR11228:SF27">
    <property type="entry name" value="GLYCYL-RADICAL ENZYME ACTIVATING ENZYME MJ1227-RELATED"/>
    <property type="match status" value="1"/>
</dbReference>
<dbReference type="EMBL" id="AP023367">
    <property type="protein sequence ID" value="BCJ96865.1"/>
    <property type="molecule type" value="Genomic_DNA"/>
</dbReference>
<accession>A0A6S6RD24</accession>
<dbReference type="InterPro" id="IPR013785">
    <property type="entry name" value="Aldolase_TIM"/>
</dbReference>
<organism evidence="1 2">
    <name type="scientific">Anaerocolumna cellulosilytica</name>
    <dbReference type="NCBI Taxonomy" id="433286"/>
    <lineage>
        <taxon>Bacteria</taxon>
        <taxon>Bacillati</taxon>
        <taxon>Bacillota</taxon>
        <taxon>Clostridia</taxon>
        <taxon>Lachnospirales</taxon>
        <taxon>Lachnospiraceae</taxon>
        <taxon>Anaerocolumna</taxon>
    </lineage>
</organism>
<proteinExistence type="predicted"/>